<evidence type="ECO:0000313" key="2">
    <source>
        <dbReference type="Proteomes" id="UP000887458"/>
    </source>
</evidence>
<comment type="caution">
    <text evidence="1">The sequence shown here is derived from an EMBL/GenBank/DDBJ whole genome shotgun (WGS) entry which is preliminary data.</text>
</comment>
<dbReference type="Proteomes" id="UP000887458">
    <property type="component" value="Unassembled WGS sequence"/>
</dbReference>
<reference evidence="1 2" key="1">
    <citation type="journal article" date="2018" name="J. Allergy Clin. Immunol.">
        <title>High-quality assembly of Dermatophagoides pteronyssinus genome and transcriptome reveals a wide range of novel allergens.</title>
        <authorList>
            <person name="Liu X.Y."/>
            <person name="Yang K.Y."/>
            <person name="Wang M.Q."/>
            <person name="Kwok J.S."/>
            <person name="Zeng X."/>
            <person name="Yang Z."/>
            <person name="Xiao X.J."/>
            <person name="Lau C.P."/>
            <person name="Li Y."/>
            <person name="Huang Z.M."/>
            <person name="Ba J.G."/>
            <person name="Yim A.K."/>
            <person name="Ouyang C.Y."/>
            <person name="Ngai S.M."/>
            <person name="Chan T.F."/>
            <person name="Leung E.L."/>
            <person name="Liu L."/>
            <person name="Liu Z.G."/>
            <person name="Tsui S.K."/>
        </authorList>
    </citation>
    <scope>NUCLEOTIDE SEQUENCE [LARGE SCALE GENOMIC DNA]</scope>
    <source>
        <strain evidence="1">Derp</strain>
    </source>
</reference>
<accession>A0ABQ8J4M9</accession>
<evidence type="ECO:0000313" key="1">
    <source>
        <dbReference type="EMBL" id="KAH9417548.1"/>
    </source>
</evidence>
<protein>
    <submittedName>
        <fullName evidence="1">Uncharacterized protein</fullName>
    </submittedName>
</protein>
<dbReference type="EMBL" id="NJHN03000076">
    <property type="protein sequence ID" value="KAH9417548.1"/>
    <property type="molecule type" value="Genomic_DNA"/>
</dbReference>
<reference evidence="1 2" key="2">
    <citation type="journal article" date="2022" name="Mol. Biol. Evol.">
        <title>Comparative Genomics Reveals Insights into the Divergent Evolution of Astigmatic Mites and Household Pest Adaptations.</title>
        <authorList>
            <person name="Xiong Q."/>
            <person name="Wan A.T."/>
            <person name="Liu X."/>
            <person name="Fung C.S."/>
            <person name="Xiao X."/>
            <person name="Malainual N."/>
            <person name="Hou J."/>
            <person name="Wang L."/>
            <person name="Wang M."/>
            <person name="Yang K.Y."/>
            <person name="Cui Y."/>
            <person name="Leung E.L."/>
            <person name="Nong W."/>
            <person name="Shin S.K."/>
            <person name="Au S.W."/>
            <person name="Jeong K.Y."/>
            <person name="Chew F.T."/>
            <person name="Hui J.H."/>
            <person name="Leung T.F."/>
            <person name="Tungtrongchitr A."/>
            <person name="Zhong N."/>
            <person name="Liu Z."/>
            <person name="Tsui S.K."/>
        </authorList>
    </citation>
    <scope>NUCLEOTIDE SEQUENCE [LARGE SCALE GENOMIC DNA]</scope>
    <source>
        <strain evidence="1">Derp</strain>
    </source>
</reference>
<keyword evidence="2" id="KW-1185">Reference proteome</keyword>
<name>A0ABQ8J4M9_DERPT</name>
<organism evidence="1 2">
    <name type="scientific">Dermatophagoides pteronyssinus</name>
    <name type="common">European house dust mite</name>
    <dbReference type="NCBI Taxonomy" id="6956"/>
    <lineage>
        <taxon>Eukaryota</taxon>
        <taxon>Metazoa</taxon>
        <taxon>Ecdysozoa</taxon>
        <taxon>Arthropoda</taxon>
        <taxon>Chelicerata</taxon>
        <taxon>Arachnida</taxon>
        <taxon>Acari</taxon>
        <taxon>Acariformes</taxon>
        <taxon>Sarcoptiformes</taxon>
        <taxon>Astigmata</taxon>
        <taxon>Psoroptidia</taxon>
        <taxon>Analgoidea</taxon>
        <taxon>Pyroglyphidae</taxon>
        <taxon>Dermatophagoidinae</taxon>
        <taxon>Dermatophagoides</taxon>
    </lineage>
</organism>
<gene>
    <name evidence="1" type="ORF">DERP_014868</name>
</gene>
<sequence>MFERLDDCNIRIGNIKFIIIINNNSNDRIKDNHLFILQDIDETTQPVAQLKENVLKLSKKGLKEID</sequence>
<proteinExistence type="predicted"/>